<dbReference type="EC" id="2.1.1.150" evidence="5"/>
<keyword evidence="9" id="KW-1185">Reference proteome</keyword>
<reference evidence="10" key="2">
    <citation type="submission" date="2025-08" db="UniProtKB">
        <authorList>
            <consortium name="RefSeq"/>
        </authorList>
    </citation>
    <scope>IDENTIFICATION</scope>
    <source>
        <tissue evidence="10">Etiolated seedlings</tissue>
    </source>
</reference>
<accession>A0A1S2XKH0</accession>
<organism evidence="9 10">
    <name type="scientific">Cicer arietinum</name>
    <name type="common">Chickpea</name>
    <name type="synonym">Garbanzo</name>
    <dbReference type="NCBI Taxonomy" id="3827"/>
    <lineage>
        <taxon>Eukaryota</taxon>
        <taxon>Viridiplantae</taxon>
        <taxon>Streptophyta</taxon>
        <taxon>Embryophyta</taxon>
        <taxon>Tracheophyta</taxon>
        <taxon>Spermatophyta</taxon>
        <taxon>Magnoliopsida</taxon>
        <taxon>eudicotyledons</taxon>
        <taxon>Gunneridae</taxon>
        <taxon>Pentapetalae</taxon>
        <taxon>rosids</taxon>
        <taxon>fabids</taxon>
        <taxon>Fabales</taxon>
        <taxon>Fabaceae</taxon>
        <taxon>Papilionoideae</taxon>
        <taxon>50 kb inversion clade</taxon>
        <taxon>NPAAA clade</taxon>
        <taxon>Hologalegina</taxon>
        <taxon>IRL clade</taxon>
        <taxon>Cicereae</taxon>
        <taxon>Cicer</taxon>
    </lineage>
</organism>
<dbReference type="PaxDb" id="3827-XP_004490686.1"/>
<dbReference type="InterPro" id="IPR012967">
    <property type="entry name" value="COMT_dimerisation"/>
</dbReference>
<keyword evidence="3" id="KW-0949">S-adenosyl-L-methionine</keyword>
<evidence type="ECO:0000313" key="9">
    <source>
        <dbReference type="Proteomes" id="UP000087171"/>
    </source>
</evidence>
<dbReference type="Gene3D" id="3.40.50.150">
    <property type="entry name" value="Vaccinia Virus protein VP39"/>
    <property type="match status" value="1"/>
</dbReference>
<dbReference type="FunFam" id="3.40.50.150:FF:000057">
    <property type="entry name" value="O-methyltransferase ZRP4"/>
    <property type="match status" value="1"/>
</dbReference>
<evidence type="ECO:0000256" key="5">
    <source>
        <dbReference type="ARBA" id="ARBA00066355"/>
    </source>
</evidence>
<dbReference type="InterPro" id="IPR036390">
    <property type="entry name" value="WH_DNA-bd_sf"/>
</dbReference>
<sequence length="358" mass="40304">MESQNGEHVASNLLKAQSHIWNHIFNFINSMSLKCVVDLGIPDIIHNYGKPISLSKLIPLLPIHPSKTIFIYRLMRIMTHSGFFSQQNITENELETEYMLTDTSLLLLSDNPMSVAPFVHAMLDPVLTNPWHQLSTWLTNGDPTAFETKHGMLFWDCAEREPKFNNLFNDAMASDARLVSSVVIEKCKEVFNGLESIVDVGGGIGTMAKALAKSFPQLECTVLDLPHVVAGLQETENLKYVGGDMFKEIPSADAILLKWILHDWNDDECVKILKNCKDAIAKKGKEGKVIIIDMVMENEKGKNESLQTQLFFDMLMMVLVTGKERTKKEWVNLISSSGFSNYKITPILGLRSVIEIYP</sequence>
<gene>
    <name evidence="10" type="primary">LOC101506695</name>
</gene>
<evidence type="ECO:0000256" key="3">
    <source>
        <dbReference type="ARBA" id="ARBA00022691"/>
    </source>
</evidence>
<dbReference type="PANTHER" id="PTHR11746">
    <property type="entry name" value="O-METHYLTRANSFERASE"/>
    <property type="match status" value="1"/>
</dbReference>
<dbReference type="KEGG" id="cam:101506695"/>
<dbReference type="GO" id="GO:0046983">
    <property type="term" value="F:protein dimerization activity"/>
    <property type="evidence" value="ECO:0007669"/>
    <property type="project" value="InterPro"/>
</dbReference>
<dbReference type="GO" id="GO:0009717">
    <property type="term" value="P:isoflavonoid biosynthetic process"/>
    <property type="evidence" value="ECO:0007669"/>
    <property type="project" value="UniProtKB-ARBA"/>
</dbReference>
<evidence type="ECO:0000259" key="8">
    <source>
        <dbReference type="Pfam" id="PF08100"/>
    </source>
</evidence>
<dbReference type="Pfam" id="PF08100">
    <property type="entry name" value="Dimerisation"/>
    <property type="match status" value="1"/>
</dbReference>
<dbReference type="InterPro" id="IPR016461">
    <property type="entry name" value="COMT-like"/>
</dbReference>
<reference evidence="9" key="1">
    <citation type="journal article" date="2013" name="Nat. Biotechnol.">
        <title>Draft genome sequence of chickpea (Cicer arietinum) provides a resource for trait improvement.</title>
        <authorList>
            <person name="Varshney R.K."/>
            <person name="Song C."/>
            <person name="Saxena R.K."/>
            <person name="Azam S."/>
            <person name="Yu S."/>
            <person name="Sharpe A.G."/>
            <person name="Cannon S."/>
            <person name="Baek J."/>
            <person name="Rosen B.D."/>
            <person name="Tar'an B."/>
            <person name="Millan T."/>
            <person name="Zhang X."/>
            <person name="Ramsay L.D."/>
            <person name="Iwata A."/>
            <person name="Wang Y."/>
            <person name="Nelson W."/>
            <person name="Farmer A.D."/>
            <person name="Gaur P.M."/>
            <person name="Soderlund C."/>
            <person name="Penmetsa R.V."/>
            <person name="Xu C."/>
            <person name="Bharti A.K."/>
            <person name="He W."/>
            <person name="Winter P."/>
            <person name="Zhao S."/>
            <person name="Hane J.K."/>
            <person name="Carrasquilla-Garcia N."/>
            <person name="Condie J.A."/>
            <person name="Upadhyaya H.D."/>
            <person name="Luo M.C."/>
            <person name="Thudi M."/>
            <person name="Gowda C.L."/>
            <person name="Singh N.P."/>
            <person name="Lichtenzveig J."/>
            <person name="Gali K.K."/>
            <person name="Rubio J."/>
            <person name="Nadarajan N."/>
            <person name="Dolezel J."/>
            <person name="Bansal K.C."/>
            <person name="Xu X."/>
            <person name="Edwards D."/>
            <person name="Zhang G."/>
            <person name="Kahl G."/>
            <person name="Gil J."/>
            <person name="Singh K.B."/>
            <person name="Datta S.K."/>
            <person name="Jackson S.A."/>
            <person name="Wang J."/>
            <person name="Cook D.R."/>
        </authorList>
    </citation>
    <scope>NUCLEOTIDE SEQUENCE [LARGE SCALE GENOMIC DNA]</scope>
    <source>
        <strain evidence="9">cv. CDC Frontier</strain>
    </source>
</reference>
<dbReference type="PIRSF" id="PIRSF005739">
    <property type="entry name" value="O-mtase"/>
    <property type="match status" value="1"/>
</dbReference>
<dbReference type="SUPFAM" id="SSF53335">
    <property type="entry name" value="S-adenosyl-L-methionine-dependent methyltransferases"/>
    <property type="match status" value="1"/>
</dbReference>
<dbReference type="Pfam" id="PF00891">
    <property type="entry name" value="Methyltransf_2"/>
    <property type="match status" value="1"/>
</dbReference>
<dbReference type="AlphaFoldDB" id="A0A1S2XKH0"/>
<keyword evidence="2" id="KW-0808">Transferase</keyword>
<protein>
    <recommendedName>
        <fullName evidence="5">isoflavone 7-O-methyltransferase</fullName>
        <ecNumber evidence="5">2.1.1.150</ecNumber>
    </recommendedName>
</protein>
<evidence type="ECO:0000256" key="2">
    <source>
        <dbReference type="ARBA" id="ARBA00022679"/>
    </source>
</evidence>
<feature type="active site" description="Proton acceptor" evidence="6">
    <location>
        <position position="262"/>
    </location>
</feature>
<feature type="domain" description="O-methyltransferase dimerisation" evidence="8">
    <location>
        <begin position="21"/>
        <end position="109"/>
    </location>
</feature>
<dbReference type="CDD" id="cd02440">
    <property type="entry name" value="AdoMet_MTases"/>
    <property type="match status" value="1"/>
</dbReference>
<dbReference type="RefSeq" id="XP_004490686.1">
    <property type="nucleotide sequence ID" value="XM_004490629.3"/>
</dbReference>
<dbReference type="OrthoDB" id="2410195at2759"/>
<dbReference type="Proteomes" id="UP000087171">
    <property type="component" value="Chromosome Ca2"/>
</dbReference>
<dbReference type="PROSITE" id="PS51683">
    <property type="entry name" value="SAM_OMT_II"/>
    <property type="match status" value="1"/>
</dbReference>
<dbReference type="InterPro" id="IPR036388">
    <property type="entry name" value="WH-like_DNA-bd_sf"/>
</dbReference>
<dbReference type="Gene3D" id="1.10.10.10">
    <property type="entry name" value="Winged helix-like DNA-binding domain superfamily/Winged helix DNA-binding domain"/>
    <property type="match status" value="1"/>
</dbReference>
<evidence type="ECO:0000313" key="10">
    <source>
        <dbReference type="RefSeq" id="XP_004490686.1"/>
    </source>
</evidence>
<feature type="domain" description="O-methyltransferase C-terminal" evidence="7">
    <location>
        <begin position="131"/>
        <end position="340"/>
    </location>
</feature>
<dbReference type="GO" id="GO:0032259">
    <property type="term" value="P:methylation"/>
    <property type="evidence" value="ECO:0007669"/>
    <property type="project" value="UniProtKB-KW"/>
</dbReference>
<evidence type="ECO:0000259" key="7">
    <source>
        <dbReference type="Pfam" id="PF00891"/>
    </source>
</evidence>
<name>A0A1S2XKH0_CICAR</name>
<comment type="catalytic activity">
    <reaction evidence="4">
        <text>a 7-hydroxyisoflavone + S-adenosyl-L-methionine = a 7-methoxyisoflavone + S-adenosyl-L-homocysteine + H(+)</text>
        <dbReference type="Rhea" id="RHEA:17933"/>
        <dbReference type="ChEBI" id="CHEBI:15378"/>
        <dbReference type="ChEBI" id="CHEBI:55465"/>
        <dbReference type="ChEBI" id="CHEBI:57856"/>
        <dbReference type="ChEBI" id="CHEBI:59789"/>
        <dbReference type="ChEBI" id="CHEBI:140356"/>
        <dbReference type="EC" id="2.1.1.150"/>
    </reaction>
</comment>
<dbReference type="FunFam" id="1.10.10.10:FF:000213">
    <property type="entry name" value="Coniferyl alcohol 9-O-methyltransferase"/>
    <property type="match status" value="1"/>
</dbReference>
<dbReference type="eggNOG" id="KOG3178">
    <property type="taxonomic scope" value="Eukaryota"/>
</dbReference>
<proteinExistence type="predicted"/>
<dbReference type="GO" id="GO:0033800">
    <property type="term" value="F:isoflavone 7-O-methyltransferase activity"/>
    <property type="evidence" value="ECO:0007669"/>
    <property type="project" value="UniProtKB-EC"/>
</dbReference>
<evidence type="ECO:0000256" key="4">
    <source>
        <dbReference type="ARBA" id="ARBA00050968"/>
    </source>
</evidence>
<dbReference type="InterPro" id="IPR029063">
    <property type="entry name" value="SAM-dependent_MTases_sf"/>
</dbReference>
<evidence type="ECO:0000256" key="6">
    <source>
        <dbReference type="PIRSR" id="PIRSR005739-1"/>
    </source>
</evidence>
<dbReference type="SUPFAM" id="SSF46785">
    <property type="entry name" value="Winged helix' DNA-binding domain"/>
    <property type="match status" value="1"/>
</dbReference>
<keyword evidence="1" id="KW-0489">Methyltransferase</keyword>
<evidence type="ECO:0000256" key="1">
    <source>
        <dbReference type="ARBA" id="ARBA00022603"/>
    </source>
</evidence>
<dbReference type="InterPro" id="IPR001077">
    <property type="entry name" value="COMT_C"/>
</dbReference>
<dbReference type="GeneID" id="101506695"/>